<proteinExistence type="predicted"/>
<dbReference type="AlphaFoldDB" id="A0AAN6PL21"/>
<dbReference type="PANTHER" id="PTHR42085:SF2">
    <property type="entry name" value="F-BOX DOMAIN-CONTAINING PROTEIN"/>
    <property type="match status" value="1"/>
</dbReference>
<protein>
    <submittedName>
        <fullName evidence="1">Uncharacterized protein</fullName>
    </submittedName>
</protein>
<dbReference type="PANTHER" id="PTHR42085">
    <property type="entry name" value="F-BOX DOMAIN-CONTAINING PROTEIN"/>
    <property type="match status" value="1"/>
</dbReference>
<dbReference type="InterPro" id="IPR038883">
    <property type="entry name" value="AN11006-like"/>
</dbReference>
<dbReference type="Proteomes" id="UP001303115">
    <property type="component" value="Unassembled WGS sequence"/>
</dbReference>
<gene>
    <name evidence="1" type="ORF">C8A01DRAFT_32938</name>
</gene>
<reference evidence="2" key="1">
    <citation type="journal article" date="2023" name="Mol. Phylogenet. Evol.">
        <title>Genome-scale phylogeny and comparative genomics of the fungal order Sordariales.</title>
        <authorList>
            <person name="Hensen N."/>
            <person name="Bonometti L."/>
            <person name="Westerberg I."/>
            <person name="Brannstrom I.O."/>
            <person name="Guillou S."/>
            <person name="Cros-Aarteil S."/>
            <person name="Calhoun S."/>
            <person name="Haridas S."/>
            <person name="Kuo A."/>
            <person name="Mondo S."/>
            <person name="Pangilinan J."/>
            <person name="Riley R."/>
            <person name="LaButti K."/>
            <person name="Andreopoulos B."/>
            <person name="Lipzen A."/>
            <person name="Chen C."/>
            <person name="Yan M."/>
            <person name="Daum C."/>
            <person name="Ng V."/>
            <person name="Clum A."/>
            <person name="Steindorff A."/>
            <person name="Ohm R.A."/>
            <person name="Martin F."/>
            <person name="Silar P."/>
            <person name="Natvig D.O."/>
            <person name="Lalanne C."/>
            <person name="Gautier V."/>
            <person name="Ament-Velasquez S.L."/>
            <person name="Kruys A."/>
            <person name="Hutchinson M.I."/>
            <person name="Powell A.J."/>
            <person name="Barry K."/>
            <person name="Miller A.N."/>
            <person name="Grigoriev I.V."/>
            <person name="Debuchy R."/>
            <person name="Gladieux P."/>
            <person name="Hiltunen Thoren M."/>
            <person name="Johannesson H."/>
        </authorList>
    </citation>
    <scope>NUCLEOTIDE SEQUENCE [LARGE SCALE GENOMIC DNA]</scope>
    <source>
        <strain evidence="2">CBS 284.82</strain>
    </source>
</reference>
<evidence type="ECO:0000313" key="2">
    <source>
        <dbReference type="Proteomes" id="UP001303115"/>
    </source>
</evidence>
<organism evidence="1 2">
    <name type="scientific">Parachaetomium inaequale</name>
    <dbReference type="NCBI Taxonomy" id="2588326"/>
    <lineage>
        <taxon>Eukaryota</taxon>
        <taxon>Fungi</taxon>
        <taxon>Dikarya</taxon>
        <taxon>Ascomycota</taxon>
        <taxon>Pezizomycotina</taxon>
        <taxon>Sordariomycetes</taxon>
        <taxon>Sordariomycetidae</taxon>
        <taxon>Sordariales</taxon>
        <taxon>Chaetomiaceae</taxon>
        <taxon>Parachaetomium</taxon>
    </lineage>
</organism>
<sequence>MPTVVSLLFSLPREIRNDIYQRVLFVSHPLYLFQEETGPSDKVGLFAPERPPARRWLALLYPNKQLHDEASAVLYGLSHFALVDATAGKNHANLLSSFLGRIGSVNAGCLSHLCINFPAAVGNSEEEDVTADQQAGEEDAFLGELRLLREKCTSLVTLEMMVYGRHAKGVTVASHDPDNSQLVRGVLSRMDAHLKAIPSLRRVLVRLYSGPLAPDVVEWMHGFGWVVSVGR</sequence>
<evidence type="ECO:0000313" key="1">
    <source>
        <dbReference type="EMBL" id="KAK4042993.1"/>
    </source>
</evidence>
<comment type="caution">
    <text evidence="1">The sequence shown here is derived from an EMBL/GenBank/DDBJ whole genome shotgun (WGS) entry which is preliminary data.</text>
</comment>
<keyword evidence="2" id="KW-1185">Reference proteome</keyword>
<accession>A0AAN6PL21</accession>
<name>A0AAN6PL21_9PEZI</name>
<dbReference type="EMBL" id="MU854333">
    <property type="protein sequence ID" value="KAK4042993.1"/>
    <property type="molecule type" value="Genomic_DNA"/>
</dbReference>